<dbReference type="OrthoDB" id="2556729at2759"/>
<keyword evidence="3" id="KW-1185">Reference proteome</keyword>
<feature type="compositionally biased region" description="Basic and acidic residues" evidence="1">
    <location>
        <begin position="53"/>
        <end position="65"/>
    </location>
</feature>
<gene>
    <name evidence="2" type="ORF">UTRI_04721_B</name>
</gene>
<feature type="compositionally biased region" description="Acidic residues" evidence="1">
    <location>
        <begin position="105"/>
        <end position="114"/>
    </location>
</feature>
<reference evidence="2 3" key="1">
    <citation type="submission" date="2018-03" db="EMBL/GenBank/DDBJ databases">
        <authorList>
            <person name="Guldener U."/>
        </authorList>
    </citation>
    <scope>NUCLEOTIDE SEQUENCE [LARGE SCALE GENOMIC DNA]</scope>
    <source>
        <strain evidence="2 3">NBRC100155</strain>
    </source>
</reference>
<evidence type="ECO:0000313" key="2">
    <source>
        <dbReference type="EMBL" id="SPO29544.1"/>
    </source>
</evidence>
<organism evidence="2 3">
    <name type="scientific">Ustilago trichophora</name>
    <dbReference type="NCBI Taxonomy" id="86804"/>
    <lineage>
        <taxon>Eukaryota</taxon>
        <taxon>Fungi</taxon>
        <taxon>Dikarya</taxon>
        <taxon>Basidiomycota</taxon>
        <taxon>Ustilaginomycotina</taxon>
        <taxon>Ustilaginomycetes</taxon>
        <taxon>Ustilaginales</taxon>
        <taxon>Ustilaginaceae</taxon>
        <taxon>Ustilago</taxon>
    </lineage>
</organism>
<feature type="region of interest" description="Disordered" evidence="1">
    <location>
        <begin position="24"/>
        <end position="133"/>
    </location>
</feature>
<evidence type="ECO:0000256" key="1">
    <source>
        <dbReference type="SAM" id="MobiDB-lite"/>
    </source>
</evidence>
<protein>
    <submittedName>
        <fullName evidence="2">Uncharacterized protein</fullName>
    </submittedName>
</protein>
<accession>A0A5C3EFU0</accession>
<sequence>MPTEGSSTNWEVIEISDTEVIVISSSDDGNESPACAPSSARTRNVATQRKALRKPEFPRAKKDRNNIAGRKLRKQQTEDAKRFARKVKRNQSKAERAKAERLKAEDEEQEEEETEEKRRERVAGNVRTSGPRLLLVPSTSTSMIPVGVEYSDRPPTPPPPPRASSSATVPRLGRGARSYLIELLTKLSTFDPDTLPFSIYEIPSFERSSWLNLSTHRYVVVSPHYPRSAEACQKRATELKTQLLSLFRLDSWGEQDDSREPRISFPKVEGVNKDFVDITFASQNQHEIGRDPRPPLKFGYDALTPFIHSAFVDSTKWFVLQFAHPSICNSTPILDTQDSTSSQETREAIRKFGIKAANAVARLPIFQRIGKPTAIWSIPEGFPHCQDFTPTTGAWDKIPQYILLLERNPAQNGTGKSGFNLPAYLEMVDCKNKDEKIHVKIWWDEKPSDLCNYCKDATEGHTTQQCGRGSKTLMNRSDEKETSDVLKSFFFLEMIL</sequence>
<feature type="compositionally biased region" description="Basic and acidic residues" evidence="1">
    <location>
        <begin position="92"/>
        <end position="104"/>
    </location>
</feature>
<dbReference type="EMBL" id="OOIN01000028">
    <property type="protein sequence ID" value="SPO29544.1"/>
    <property type="molecule type" value="Genomic_DNA"/>
</dbReference>
<proteinExistence type="predicted"/>
<feature type="region of interest" description="Disordered" evidence="1">
    <location>
        <begin position="146"/>
        <end position="169"/>
    </location>
</feature>
<dbReference type="AlphaFoldDB" id="A0A5C3EFU0"/>
<name>A0A5C3EFU0_9BASI</name>
<evidence type="ECO:0000313" key="3">
    <source>
        <dbReference type="Proteomes" id="UP000324022"/>
    </source>
</evidence>
<dbReference type="Proteomes" id="UP000324022">
    <property type="component" value="Unassembled WGS sequence"/>
</dbReference>